<proteinExistence type="predicted"/>
<dbReference type="RefSeq" id="XP_020896002.1">
    <property type="nucleotide sequence ID" value="XM_021040343.2"/>
</dbReference>
<dbReference type="EnsemblMetazoa" id="XM_021040343.2">
    <property type="protein sequence ID" value="XP_020896002.1"/>
    <property type="gene ID" value="LOC110234932"/>
</dbReference>
<dbReference type="GO" id="GO:0003677">
    <property type="term" value="F:DNA binding"/>
    <property type="evidence" value="ECO:0007669"/>
    <property type="project" value="InterPro"/>
</dbReference>
<keyword evidence="4" id="KW-1185">Reference proteome</keyword>
<sequence length="301" mass="33318">KKKTSKAKQKKKQPQNKDENAQPKQKKKTKEPATVIAQSSPGKTESSHIESGRPKTPQHATLNDNPGPSTATSPHTPRRNLVFNSLPGGLTVSPLGVPQNYSPIRTPLGSPHQHSPVQSISFCSSPPYLPSLSSLSSVLNTPTNPRDHSLKDILLRIESKLDVLARVENKLDMLLENQSTTVRESPPQSMPSPVHVQQETPLITRTNEGATFSPAEIRSLASSHKNFAVRVLREICTQEEMKGRNIAGCRGKQAIDKNKVQMIQCLVKEYYPVAPAEAHRTWTECRKAMDSYLRRLSSKES</sequence>
<dbReference type="PROSITE" id="PS51457">
    <property type="entry name" value="BEN"/>
    <property type="match status" value="1"/>
</dbReference>
<evidence type="ECO:0000313" key="3">
    <source>
        <dbReference type="EnsemblMetazoa" id="XP_020896002.1"/>
    </source>
</evidence>
<dbReference type="GeneID" id="110234932"/>
<accession>A0A913WYC9</accession>
<name>A0A913WYC9_EXADI</name>
<dbReference type="Pfam" id="PF10523">
    <property type="entry name" value="BEN"/>
    <property type="match status" value="1"/>
</dbReference>
<feature type="compositionally biased region" description="Polar residues" evidence="1">
    <location>
        <begin position="58"/>
        <end position="75"/>
    </location>
</feature>
<evidence type="ECO:0000313" key="4">
    <source>
        <dbReference type="Proteomes" id="UP000887567"/>
    </source>
</evidence>
<evidence type="ECO:0000259" key="2">
    <source>
        <dbReference type="PROSITE" id="PS51457"/>
    </source>
</evidence>
<reference evidence="3" key="1">
    <citation type="submission" date="2022-11" db="UniProtKB">
        <authorList>
            <consortium name="EnsemblMetazoa"/>
        </authorList>
    </citation>
    <scope>IDENTIFICATION</scope>
</reference>
<dbReference type="InterPro" id="IPR018379">
    <property type="entry name" value="BEN_domain"/>
</dbReference>
<dbReference type="SMART" id="SM01025">
    <property type="entry name" value="BEN"/>
    <property type="match status" value="1"/>
</dbReference>
<evidence type="ECO:0000256" key="1">
    <source>
        <dbReference type="SAM" id="MobiDB-lite"/>
    </source>
</evidence>
<dbReference type="OrthoDB" id="5976767at2759"/>
<feature type="domain" description="BEN" evidence="2">
    <location>
        <begin position="207"/>
        <end position="300"/>
    </location>
</feature>
<dbReference type="KEGG" id="epa:110234932"/>
<feature type="region of interest" description="Disordered" evidence="1">
    <location>
        <begin position="1"/>
        <end position="87"/>
    </location>
</feature>
<feature type="compositionally biased region" description="Basic residues" evidence="1">
    <location>
        <begin position="1"/>
        <end position="14"/>
    </location>
</feature>
<organism evidence="3 4">
    <name type="scientific">Exaiptasia diaphana</name>
    <name type="common">Tropical sea anemone</name>
    <name type="synonym">Aiptasia pulchella</name>
    <dbReference type="NCBI Taxonomy" id="2652724"/>
    <lineage>
        <taxon>Eukaryota</taxon>
        <taxon>Metazoa</taxon>
        <taxon>Cnidaria</taxon>
        <taxon>Anthozoa</taxon>
        <taxon>Hexacorallia</taxon>
        <taxon>Actiniaria</taxon>
        <taxon>Aiptasiidae</taxon>
        <taxon>Exaiptasia</taxon>
    </lineage>
</organism>
<dbReference type="Proteomes" id="UP000887567">
    <property type="component" value="Unplaced"/>
</dbReference>
<protein>
    <recommendedName>
        <fullName evidence="2">BEN domain-containing protein</fullName>
    </recommendedName>
</protein>
<dbReference type="AlphaFoldDB" id="A0A913WYC9"/>